<organism evidence="9 10">
    <name type="scientific">Halodesulfurarchaeum formicicum</name>
    <dbReference type="NCBI Taxonomy" id="1873524"/>
    <lineage>
        <taxon>Archaea</taxon>
        <taxon>Methanobacteriati</taxon>
        <taxon>Methanobacteriota</taxon>
        <taxon>Stenosarchaea group</taxon>
        <taxon>Halobacteria</taxon>
        <taxon>Halobacteriales</taxon>
        <taxon>Halobacteriaceae</taxon>
        <taxon>Halodesulfurarchaeum</taxon>
    </lineage>
</organism>
<dbReference type="InterPro" id="IPR001959">
    <property type="entry name" value="Transposase"/>
</dbReference>
<reference evidence="9 10" key="1">
    <citation type="submission" date="2016-06" db="EMBL/GenBank/DDBJ databases">
        <title>Discovery of anaerobic lithoheterotrophic haloarchaeon capable of sulfur respiration by hydrogen and formate.</title>
        <authorList>
            <person name="Sorokin D.Y."/>
            <person name="Kublanov I.V."/>
            <person name="Roman P."/>
            <person name="Sinninghe Damste J.S."/>
            <person name="Golyshin P.N."/>
            <person name="Rojo D."/>
            <person name="Ciordia S."/>
            <person name="Mena Md.C."/>
            <person name="Ferrer M."/>
            <person name="Smedile F."/>
            <person name="Messina E."/>
            <person name="La Cono V."/>
            <person name="Yakimov M.M."/>
        </authorList>
    </citation>
    <scope>NUCLEOTIDE SEQUENCE [LARGE SCALE GENOMIC DNA]</scope>
    <source>
        <strain evidence="9 10">HTSR1</strain>
    </source>
</reference>
<sequence>MKYLLLVALSHKTYLTYRRENNCGMKRTNTFAVRPLSDTGEQLLRDLLDASAALWNEVNYQRLMRYNDEDGFDGGVWDADTGRLEGKYKSVLGASTAQQVIRKNSEAWRGFFDTKNKYHDESNTSVTEHPEPPGFRGNEDDGRVLKGVIRNTSYTVEWGERSRLEILVGSELKDRYDHTGRLRLEIAGDPNWPEYEKQGRLDLWYDETDGTFRASQPVTLSAETRDTPLADEKAALDIGANNLVACTTTTGEQYLYEGRELFQRFRETTREIARLQSKLPERRSLSESRKTESSGRLREGRYSSKRIRRLYRKRTRRRDHAQEALCRDLLERLYAEGVDTVYIGGLTDVLERHWSVRVNAKTHNFWAFKQFTDRLVSTAEEYGISVEVRSEAWTSQECPQCGGTDRTTRHQDTLTCPCGFEGHADLTASETFLKRYTNKEVRPMARPVRLEWDSHEWLELSHSHRPKQQRTDPSTVHRDGNVASGES</sequence>
<dbReference type="STRING" id="1873524.HSR6_0303"/>
<dbReference type="KEGG" id="halh:HTSR_0317"/>
<keyword evidence="5" id="KW-0233">DNA recombination</keyword>
<dbReference type="Pfam" id="PF07282">
    <property type="entry name" value="Cas12f1-like_TNB"/>
    <property type="match status" value="1"/>
</dbReference>
<dbReference type="GO" id="GO:0032196">
    <property type="term" value="P:transposition"/>
    <property type="evidence" value="ECO:0007669"/>
    <property type="project" value="UniProtKB-KW"/>
</dbReference>
<gene>
    <name evidence="9" type="ORF">HTSR_0317</name>
</gene>
<dbReference type="AlphaFoldDB" id="A0A1D8S2C8"/>
<evidence type="ECO:0000259" key="8">
    <source>
        <dbReference type="Pfam" id="PF07282"/>
    </source>
</evidence>
<proteinExistence type="inferred from homology"/>
<evidence type="ECO:0000256" key="5">
    <source>
        <dbReference type="ARBA" id="ARBA00023172"/>
    </source>
</evidence>
<evidence type="ECO:0000256" key="2">
    <source>
        <dbReference type="ARBA" id="ARBA00011044"/>
    </source>
</evidence>
<dbReference type="InterPro" id="IPR010095">
    <property type="entry name" value="Cas12f1-like_TNB"/>
</dbReference>
<dbReference type="PANTHER" id="PTHR30405">
    <property type="entry name" value="TRANSPOSASE"/>
    <property type="match status" value="1"/>
</dbReference>
<dbReference type="PATRIC" id="fig|1855411.3.peg.313"/>
<dbReference type="PANTHER" id="PTHR30405:SF26">
    <property type="entry name" value="TRANSPOSASE, PROBABLY IS605-TNPB FAMILY"/>
    <property type="match status" value="1"/>
</dbReference>
<comment type="similarity">
    <text evidence="2">In the N-terminal section; belongs to the transposase 2 family.</text>
</comment>
<dbReference type="Pfam" id="PF01385">
    <property type="entry name" value="OrfB_IS605"/>
    <property type="match status" value="1"/>
</dbReference>
<feature type="region of interest" description="Disordered" evidence="6">
    <location>
        <begin position="462"/>
        <end position="487"/>
    </location>
</feature>
<dbReference type="NCBIfam" id="NF040570">
    <property type="entry name" value="guided_TnpB"/>
    <property type="match status" value="1"/>
</dbReference>
<dbReference type="GO" id="GO:0003677">
    <property type="term" value="F:DNA binding"/>
    <property type="evidence" value="ECO:0007669"/>
    <property type="project" value="UniProtKB-KW"/>
</dbReference>
<dbReference type="InterPro" id="IPR051399">
    <property type="entry name" value="RNA-guided_DNA_endo/Transpos"/>
</dbReference>
<feature type="region of interest" description="Disordered" evidence="6">
    <location>
        <begin position="119"/>
        <end position="141"/>
    </location>
</feature>
<evidence type="ECO:0000259" key="7">
    <source>
        <dbReference type="Pfam" id="PF01385"/>
    </source>
</evidence>
<dbReference type="Proteomes" id="UP000185608">
    <property type="component" value="Chromosome"/>
</dbReference>
<dbReference type="EMBL" id="CP016070">
    <property type="protein sequence ID" value="AOW79518.1"/>
    <property type="molecule type" value="Genomic_DNA"/>
</dbReference>
<accession>A0A1D8S2C8</accession>
<feature type="region of interest" description="Disordered" evidence="6">
    <location>
        <begin position="281"/>
        <end position="300"/>
    </location>
</feature>
<evidence type="ECO:0000256" key="3">
    <source>
        <dbReference type="ARBA" id="ARBA00022578"/>
    </source>
</evidence>
<evidence type="ECO:0000256" key="6">
    <source>
        <dbReference type="SAM" id="MobiDB-lite"/>
    </source>
</evidence>
<comment type="similarity">
    <text evidence="1">In the C-terminal section; belongs to the transposase 35 family.</text>
</comment>
<name>A0A1D8S2C8_9EURY</name>
<keyword evidence="3" id="KW-0815">Transposition</keyword>
<evidence type="ECO:0000313" key="10">
    <source>
        <dbReference type="Proteomes" id="UP000185608"/>
    </source>
</evidence>
<evidence type="ECO:0000256" key="4">
    <source>
        <dbReference type="ARBA" id="ARBA00023125"/>
    </source>
</evidence>
<dbReference type="GO" id="GO:0006310">
    <property type="term" value="P:DNA recombination"/>
    <property type="evidence" value="ECO:0007669"/>
    <property type="project" value="UniProtKB-KW"/>
</dbReference>
<feature type="domain" description="Probable transposase IS891/IS1136/IS1341" evidence="7">
    <location>
        <begin position="224"/>
        <end position="349"/>
    </location>
</feature>
<feature type="domain" description="Cas12f1-like TNB" evidence="8">
    <location>
        <begin position="368"/>
        <end position="429"/>
    </location>
</feature>
<evidence type="ECO:0000256" key="1">
    <source>
        <dbReference type="ARBA" id="ARBA00008761"/>
    </source>
</evidence>
<protein>
    <submittedName>
        <fullName evidence="9">IS1341-type transposase</fullName>
    </submittedName>
</protein>
<evidence type="ECO:0000313" key="9">
    <source>
        <dbReference type="EMBL" id="AOW79518.1"/>
    </source>
</evidence>
<keyword evidence="4" id="KW-0238">DNA-binding</keyword>